<organism evidence="2 3">
    <name type="scientific">Brachionus calyciflorus</name>
    <dbReference type="NCBI Taxonomy" id="104777"/>
    <lineage>
        <taxon>Eukaryota</taxon>
        <taxon>Metazoa</taxon>
        <taxon>Spiralia</taxon>
        <taxon>Gnathifera</taxon>
        <taxon>Rotifera</taxon>
        <taxon>Eurotatoria</taxon>
        <taxon>Monogononta</taxon>
        <taxon>Pseudotrocha</taxon>
        <taxon>Ploima</taxon>
        <taxon>Brachionidae</taxon>
        <taxon>Brachionus</taxon>
    </lineage>
</organism>
<protein>
    <submittedName>
        <fullName evidence="2">Uncharacterized protein</fullName>
    </submittedName>
</protein>
<keyword evidence="3" id="KW-1185">Reference proteome</keyword>
<name>A0A813WBC9_9BILA</name>
<reference evidence="2" key="1">
    <citation type="submission" date="2021-02" db="EMBL/GenBank/DDBJ databases">
        <authorList>
            <person name="Nowell W R."/>
        </authorList>
    </citation>
    <scope>NUCLEOTIDE SEQUENCE</scope>
    <source>
        <strain evidence="2">Ploen Becks lab</strain>
    </source>
</reference>
<feature type="compositionally biased region" description="Basic residues" evidence="1">
    <location>
        <begin position="1"/>
        <end position="12"/>
    </location>
</feature>
<feature type="region of interest" description="Disordered" evidence="1">
    <location>
        <begin position="1"/>
        <end position="49"/>
    </location>
</feature>
<dbReference type="Proteomes" id="UP000663879">
    <property type="component" value="Unassembled WGS sequence"/>
</dbReference>
<evidence type="ECO:0000256" key="1">
    <source>
        <dbReference type="SAM" id="MobiDB-lite"/>
    </source>
</evidence>
<comment type="caution">
    <text evidence="2">The sequence shown here is derived from an EMBL/GenBank/DDBJ whole genome shotgun (WGS) entry which is preliminary data.</text>
</comment>
<evidence type="ECO:0000313" key="3">
    <source>
        <dbReference type="Proteomes" id="UP000663879"/>
    </source>
</evidence>
<sequence length="137" mass="16095">MSKSTQLKRKKLDRVSNEYESDGETFHRPNKSIRSNSLRLGNDLESNEDGEDSGIYLLIQFIYKPDQFYIVPDKTVTLNQNDSSLGFVKNYLKLYKVKIIKKGTQKFVMRKAERFKFNLSLKTSDENETENQLNRRC</sequence>
<dbReference type="AlphaFoldDB" id="A0A813WBC9"/>
<dbReference type="EMBL" id="CAJNOC010001309">
    <property type="protein sequence ID" value="CAF0853505.1"/>
    <property type="molecule type" value="Genomic_DNA"/>
</dbReference>
<proteinExistence type="predicted"/>
<accession>A0A813WBC9</accession>
<evidence type="ECO:0000313" key="2">
    <source>
        <dbReference type="EMBL" id="CAF0853505.1"/>
    </source>
</evidence>
<gene>
    <name evidence="2" type="ORF">OXX778_LOCUS9073</name>
</gene>